<dbReference type="PROSITE" id="PS51117">
    <property type="entry name" value="LAMININ_NTER"/>
    <property type="match status" value="1"/>
</dbReference>
<gene>
    <name evidence="4" type="ORF">SMN809_LOCUS54563</name>
    <name evidence="5" type="ORF">SMN809_LOCUS56355</name>
</gene>
<accession>A0A8S3DPF3</accession>
<dbReference type="Pfam" id="PF00055">
    <property type="entry name" value="Laminin_N"/>
    <property type="match status" value="1"/>
</dbReference>
<feature type="domain" description="Laminin N-terminal" evidence="3">
    <location>
        <begin position="1"/>
        <end position="60"/>
    </location>
</feature>
<evidence type="ECO:0000313" key="6">
    <source>
        <dbReference type="Proteomes" id="UP000676336"/>
    </source>
</evidence>
<feature type="non-terminal residue" evidence="5">
    <location>
        <position position="1"/>
    </location>
</feature>
<evidence type="ECO:0000313" key="5">
    <source>
        <dbReference type="EMBL" id="CAF4992051.1"/>
    </source>
</evidence>
<name>A0A8S3DPF3_9BILA</name>
<dbReference type="EMBL" id="CAJOBI010201090">
    <property type="protein sequence ID" value="CAF4992051.1"/>
    <property type="molecule type" value="Genomic_DNA"/>
</dbReference>
<evidence type="ECO:0000256" key="2">
    <source>
        <dbReference type="ARBA" id="ARBA00023292"/>
    </source>
</evidence>
<protein>
    <recommendedName>
        <fullName evidence="3">Laminin N-terminal domain-containing protein</fullName>
    </recommendedName>
</protein>
<dbReference type="InterPro" id="IPR008211">
    <property type="entry name" value="Laminin_N"/>
</dbReference>
<organism evidence="5 6">
    <name type="scientific">Rotaria magnacalcarata</name>
    <dbReference type="NCBI Taxonomy" id="392030"/>
    <lineage>
        <taxon>Eukaryota</taxon>
        <taxon>Metazoa</taxon>
        <taxon>Spiralia</taxon>
        <taxon>Gnathifera</taxon>
        <taxon>Rotifera</taxon>
        <taxon>Eurotatoria</taxon>
        <taxon>Bdelloidea</taxon>
        <taxon>Philodinida</taxon>
        <taxon>Philodinidae</taxon>
        <taxon>Rotaria</taxon>
    </lineage>
</organism>
<dbReference type="Gene3D" id="2.60.120.260">
    <property type="entry name" value="Galactose-binding domain-like"/>
    <property type="match status" value="1"/>
</dbReference>
<dbReference type="AlphaFoldDB" id="A0A8S3DPF3"/>
<feature type="non-terminal residue" evidence="5">
    <location>
        <position position="60"/>
    </location>
</feature>
<evidence type="ECO:0000259" key="3">
    <source>
        <dbReference type="PROSITE" id="PS51117"/>
    </source>
</evidence>
<dbReference type="Proteomes" id="UP000676336">
    <property type="component" value="Unassembled WGS sequence"/>
</dbReference>
<dbReference type="EMBL" id="CAJOBI010190567">
    <property type="protein sequence ID" value="CAF4959864.1"/>
    <property type="molecule type" value="Genomic_DNA"/>
</dbReference>
<keyword evidence="2" id="KW-0424">Laminin EGF-like domain</keyword>
<reference evidence="5" key="1">
    <citation type="submission" date="2021-02" db="EMBL/GenBank/DDBJ databases">
        <authorList>
            <person name="Nowell W R."/>
        </authorList>
    </citation>
    <scope>NUCLEOTIDE SEQUENCE</scope>
</reference>
<comment type="caution">
    <text evidence="5">The sequence shown here is derived from an EMBL/GenBank/DDBJ whole genome shotgun (WGS) entry which is preliminary data.</text>
</comment>
<evidence type="ECO:0000256" key="1">
    <source>
        <dbReference type="ARBA" id="ARBA00023157"/>
    </source>
</evidence>
<sequence length="60" mass="7064">HCDHSVSDKKHIVNYTIDGTDRWWQSPPLSRGNEYQKVNVTINLGQEYHIAYIYIRMANS</sequence>
<evidence type="ECO:0000313" key="4">
    <source>
        <dbReference type="EMBL" id="CAF4959864.1"/>
    </source>
</evidence>
<keyword evidence="1" id="KW-1015">Disulfide bond</keyword>
<proteinExistence type="predicted"/>